<name>A0A1F6EN94_9BACT</name>
<organism evidence="1 2">
    <name type="scientific">Candidatus Kaiserbacteria bacterium RIFCSPLOWO2_01_FULL_50_24</name>
    <dbReference type="NCBI Taxonomy" id="1798507"/>
    <lineage>
        <taxon>Bacteria</taxon>
        <taxon>Candidatus Kaiseribacteriota</taxon>
    </lineage>
</organism>
<evidence type="ECO:0000313" key="2">
    <source>
        <dbReference type="Proteomes" id="UP000178587"/>
    </source>
</evidence>
<evidence type="ECO:0008006" key="3">
    <source>
        <dbReference type="Google" id="ProtNLM"/>
    </source>
</evidence>
<gene>
    <name evidence="1" type="ORF">A3A34_01905</name>
</gene>
<protein>
    <recommendedName>
        <fullName evidence="3">DUF86 domain-containing protein</fullName>
    </recommendedName>
</protein>
<reference evidence="1 2" key="1">
    <citation type="journal article" date="2016" name="Nat. Commun.">
        <title>Thousands of microbial genomes shed light on interconnected biogeochemical processes in an aquifer system.</title>
        <authorList>
            <person name="Anantharaman K."/>
            <person name="Brown C.T."/>
            <person name="Hug L.A."/>
            <person name="Sharon I."/>
            <person name="Castelle C.J."/>
            <person name="Probst A.J."/>
            <person name="Thomas B.C."/>
            <person name="Singh A."/>
            <person name="Wilkins M.J."/>
            <person name="Karaoz U."/>
            <person name="Brodie E.L."/>
            <person name="Williams K.H."/>
            <person name="Hubbard S.S."/>
            <person name="Banfield J.F."/>
        </authorList>
    </citation>
    <scope>NUCLEOTIDE SEQUENCE [LARGE SCALE GENOMIC DNA]</scope>
</reference>
<dbReference type="Pfam" id="PF08780">
    <property type="entry name" value="NTase_sub_bind"/>
    <property type="match status" value="1"/>
</dbReference>
<dbReference type="STRING" id="1798507.A3A34_01905"/>
<dbReference type="NCBIfam" id="TIGR01987">
    <property type="entry name" value="HI0074"/>
    <property type="match status" value="1"/>
</dbReference>
<dbReference type="SUPFAM" id="SSF81593">
    <property type="entry name" value="Nucleotidyltransferase substrate binding subunit/domain"/>
    <property type="match status" value="1"/>
</dbReference>
<dbReference type="AlphaFoldDB" id="A0A1F6EN94"/>
<accession>A0A1F6EN94</accession>
<sequence>MDTVAARTRARFSKAIVALTKAAALGALPEHAERDAVLLRFELAAELMPKTLQRLLSERGADVILPKDVVRAARAADLADEEMAETLLAIVDDRNRMVHDYGEKFADELYERVKSTYVQTLRGLLQRMEPKA</sequence>
<dbReference type="InterPro" id="IPR010235">
    <property type="entry name" value="HepT"/>
</dbReference>
<dbReference type="EMBL" id="MFLU01000007">
    <property type="protein sequence ID" value="OGG75091.1"/>
    <property type="molecule type" value="Genomic_DNA"/>
</dbReference>
<dbReference type="Gene3D" id="1.20.120.330">
    <property type="entry name" value="Nucleotidyltransferases domain 2"/>
    <property type="match status" value="1"/>
</dbReference>
<dbReference type="Proteomes" id="UP000178587">
    <property type="component" value="Unassembled WGS sequence"/>
</dbReference>
<evidence type="ECO:0000313" key="1">
    <source>
        <dbReference type="EMBL" id="OGG75091.1"/>
    </source>
</evidence>
<proteinExistence type="predicted"/>
<comment type="caution">
    <text evidence="1">The sequence shown here is derived from an EMBL/GenBank/DDBJ whole genome shotgun (WGS) entry which is preliminary data.</text>
</comment>